<accession>A0A7H8NFT3</accession>
<reference evidence="1 2" key="1">
    <citation type="submission" date="2020-06" db="EMBL/GenBank/DDBJ databases">
        <title>Genome mining for natural products.</title>
        <authorList>
            <person name="Zhang B."/>
            <person name="Shi J."/>
            <person name="Ge H."/>
        </authorList>
    </citation>
    <scope>NUCLEOTIDE SEQUENCE [LARGE SCALE GENOMIC DNA]</scope>
    <source>
        <strain evidence="1 2">NA00687</strain>
    </source>
</reference>
<proteinExistence type="predicted"/>
<evidence type="ECO:0000313" key="1">
    <source>
        <dbReference type="EMBL" id="QKW53333.1"/>
    </source>
</evidence>
<dbReference type="Proteomes" id="UP000509303">
    <property type="component" value="Chromosome"/>
</dbReference>
<dbReference type="EMBL" id="CP054929">
    <property type="protein sequence ID" value="QKW53333.1"/>
    <property type="molecule type" value="Genomic_DNA"/>
</dbReference>
<sequence length="104" mass="11145">MDASACGDAAWDAVACGKALTAARKVADAAYAHIEGELPAGQFVDEKRSAQEATAVVARAHALGCFRMGADRREAPVAQRDLCPTLANLTWPHWRSFRNTMTVT</sequence>
<dbReference type="AlphaFoldDB" id="A0A7H8NFT3"/>
<organism evidence="1 2">
    <name type="scientific">Streptomyces buecherae</name>
    <dbReference type="NCBI Taxonomy" id="2763006"/>
    <lineage>
        <taxon>Bacteria</taxon>
        <taxon>Bacillati</taxon>
        <taxon>Actinomycetota</taxon>
        <taxon>Actinomycetes</taxon>
        <taxon>Kitasatosporales</taxon>
        <taxon>Streptomycetaceae</taxon>
        <taxon>Streptomyces</taxon>
    </lineage>
</organism>
<evidence type="ECO:0000313" key="2">
    <source>
        <dbReference type="Proteomes" id="UP000509303"/>
    </source>
</evidence>
<name>A0A7H8NFT3_9ACTN</name>
<dbReference type="RefSeq" id="WP_176165040.1">
    <property type="nucleotide sequence ID" value="NZ_CP054929.1"/>
</dbReference>
<gene>
    <name evidence="1" type="ORF">HUT08_31570</name>
</gene>
<protein>
    <submittedName>
        <fullName evidence="1">Uncharacterized protein</fullName>
    </submittedName>
</protein>
<keyword evidence="2" id="KW-1185">Reference proteome</keyword>